<evidence type="ECO:0000256" key="12">
    <source>
        <dbReference type="ARBA" id="ARBA00023204"/>
    </source>
</evidence>
<protein>
    <recommendedName>
        <fullName evidence="4">Crossover junction endodeoxyribonuclease RusA</fullName>
        <ecNumber evidence="14">3.1.21.10</ecNumber>
    </recommendedName>
    <alternativeName>
        <fullName evidence="15">Holliday junction nuclease RusA</fullName>
    </alternativeName>
    <alternativeName>
        <fullName evidence="16">Holliday junction resolvase</fullName>
    </alternativeName>
</protein>
<dbReference type="Gene3D" id="3.30.1330.70">
    <property type="entry name" value="Holliday junction resolvase RusA"/>
    <property type="match status" value="1"/>
</dbReference>
<evidence type="ECO:0000256" key="10">
    <source>
        <dbReference type="ARBA" id="ARBA00022842"/>
    </source>
</evidence>
<keyword evidence="6" id="KW-0479">Metal-binding</keyword>
<evidence type="ECO:0000256" key="5">
    <source>
        <dbReference type="ARBA" id="ARBA00022722"/>
    </source>
</evidence>
<dbReference type="InterPro" id="IPR016281">
    <property type="entry name" value="Endonuclease_RusA"/>
</dbReference>
<keyword evidence="9" id="KW-0378">Hydrolase</keyword>
<evidence type="ECO:0000256" key="2">
    <source>
        <dbReference type="ARBA" id="ARBA00008865"/>
    </source>
</evidence>
<name>A0ABP9VD05_9DEIO</name>
<gene>
    <name evidence="17" type="ORF">Dxin01_01328</name>
</gene>
<evidence type="ECO:0000256" key="9">
    <source>
        <dbReference type="ARBA" id="ARBA00022801"/>
    </source>
</evidence>
<dbReference type="RefSeq" id="WP_353541560.1">
    <property type="nucleotide sequence ID" value="NZ_BAABRN010000011.1"/>
</dbReference>
<evidence type="ECO:0000313" key="18">
    <source>
        <dbReference type="Proteomes" id="UP001458946"/>
    </source>
</evidence>
<dbReference type="Proteomes" id="UP001458946">
    <property type="component" value="Unassembled WGS sequence"/>
</dbReference>
<keyword evidence="10" id="KW-0460">Magnesium</keyword>
<dbReference type="SUPFAM" id="SSF103084">
    <property type="entry name" value="Holliday junction resolvase RusA"/>
    <property type="match status" value="1"/>
</dbReference>
<comment type="subunit">
    <text evidence="3">Homodimer.</text>
</comment>
<organism evidence="17 18">
    <name type="scientific">Deinococcus xinjiangensis</name>
    <dbReference type="NCBI Taxonomy" id="457454"/>
    <lineage>
        <taxon>Bacteria</taxon>
        <taxon>Thermotogati</taxon>
        <taxon>Deinococcota</taxon>
        <taxon>Deinococci</taxon>
        <taxon>Deinococcales</taxon>
        <taxon>Deinococcaceae</taxon>
        <taxon>Deinococcus</taxon>
    </lineage>
</organism>
<comment type="similarity">
    <text evidence="2">Belongs to the RusA family.</text>
</comment>
<accession>A0ABP9VD05</accession>
<keyword evidence="18" id="KW-1185">Reference proteome</keyword>
<sequence>MNPPVVLQLPFPPSVNALWRFVGMGKVKLSHEARKYRHDGLKVLNGQEWQPFGAEARLKVALKIVEPDAPHWRGVDLDNHSKAVLDLLQQGGVIVNDAQFDRVTLIRGGRSGTGYVLVHIAELDTG</sequence>
<comment type="caution">
    <text evidence="17">The sequence shown here is derived from an EMBL/GenBank/DDBJ whole genome shotgun (WGS) entry which is preliminary data.</text>
</comment>
<evidence type="ECO:0000256" key="1">
    <source>
        <dbReference type="ARBA" id="ARBA00001946"/>
    </source>
</evidence>
<dbReference type="InterPro" id="IPR008822">
    <property type="entry name" value="Endonuclease_RusA-like"/>
</dbReference>
<keyword evidence="12" id="KW-0234">DNA repair</keyword>
<proteinExistence type="inferred from homology"/>
<evidence type="ECO:0000256" key="13">
    <source>
        <dbReference type="ARBA" id="ARBA00029354"/>
    </source>
</evidence>
<dbReference type="EMBL" id="BAABRN010000011">
    <property type="protein sequence ID" value="GAA5501592.1"/>
    <property type="molecule type" value="Genomic_DNA"/>
</dbReference>
<keyword evidence="5" id="KW-0540">Nuclease</keyword>
<evidence type="ECO:0000256" key="8">
    <source>
        <dbReference type="ARBA" id="ARBA00022763"/>
    </source>
</evidence>
<evidence type="ECO:0000313" key="17">
    <source>
        <dbReference type="EMBL" id="GAA5501592.1"/>
    </source>
</evidence>
<evidence type="ECO:0000256" key="15">
    <source>
        <dbReference type="ARBA" id="ARBA00030920"/>
    </source>
</evidence>
<dbReference type="InterPro" id="IPR036614">
    <property type="entry name" value="RusA-like_sf"/>
</dbReference>
<evidence type="ECO:0000256" key="3">
    <source>
        <dbReference type="ARBA" id="ARBA00011738"/>
    </source>
</evidence>
<dbReference type="EC" id="3.1.21.10" evidence="14"/>
<dbReference type="Pfam" id="PF05866">
    <property type="entry name" value="RusA"/>
    <property type="match status" value="1"/>
</dbReference>
<evidence type="ECO:0000256" key="4">
    <source>
        <dbReference type="ARBA" id="ARBA00014885"/>
    </source>
</evidence>
<keyword evidence="11" id="KW-0233">DNA recombination</keyword>
<evidence type="ECO:0000256" key="7">
    <source>
        <dbReference type="ARBA" id="ARBA00022759"/>
    </source>
</evidence>
<keyword evidence="8" id="KW-0227">DNA damage</keyword>
<evidence type="ECO:0000256" key="6">
    <source>
        <dbReference type="ARBA" id="ARBA00022723"/>
    </source>
</evidence>
<evidence type="ECO:0000256" key="11">
    <source>
        <dbReference type="ARBA" id="ARBA00023172"/>
    </source>
</evidence>
<keyword evidence="7" id="KW-0255">Endonuclease</keyword>
<evidence type="ECO:0000256" key="14">
    <source>
        <dbReference type="ARBA" id="ARBA00029488"/>
    </source>
</evidence>
<dbReference type="PIRSF" id="PIRSF001007">
    <property type="entry name" value="RusA"/>
    <property type="match status" value="1"/>
</dbReference>
<comment type="cofactor">
    <cofactor evidence="1">
        <name>Mg(2+)</name>
        <dbReference type="ChEBI" id="CHEBI:18420"/>
    </cofactor>
</comment>
<reference evidence="17 18" key="1">
    <citation type="submission" date="2024-02" db="EMBL/GenBank/DDBJ databases">
        <title>Deinococcus xinjiangensis NBRC 107630.</title>
        <authorList>
            <person name="Ichikawa N."/>
            <person name="Katano-Makiyama Y."/>
            <person name="Hidaka K."/>
        </authorList>
    </citation>
    <scope>NUCLEOTIDE SEQUENCE [LARGE SCALE GENOMIC DNA]</scope>
    <source>
        <strain evidence="17 18">NBRC 107630</strain>
    </source>
</reference>
<evidence type="ECO:0000256" key="16">
    <source>
        <dbReference type="ARBA" id="ARBA00031953"/>
    </source>
</evidence>
<comment type="catalytic activity">
    <reaction evidence="13">
        <text>Endonucleolytic cleavage at a junction such as a reciprocal single-stranded crossover between two homologous DNA duplexes (Holliday junction).</text>
        <dbReference type="EC" id="3.1.21.10"/>
    </reaction>
</comment>